<proteinExistence type="evidence at transcript level"/>
<accession>A0A7G9P699</accession>
<dbReference type="SMR" id="A0A7G9P699"/>
<name>A0A7G9P699_ALOVR</name>
<dbReference type="InterPro" id="IPR050481">
    <property type="entry name" value="UDP-glycosyltransf_plant"/>
</dbReference>
<dbReference type="PANTHER" id="PTHR48048">
    <property type="entry name" value="GLYCOSYLTRANSFERASE"/>
    <property type="match status" value="1"/>
</dbReference>
<organism evidence="6">
    <name type="scientific">Aloe vera</name>
    <name type="common">Aloe</name>
    <name type="synonym">Aloe barbadensis</name>
    <dbReference type="NCBI Taxonomy" id="34199"/>
    <lineage>
        <taxon>Eukaryota</taxon>
        <taxon>Viridiplantae</taxon>
        <taxon>Streptophyta</taxon>
        <taxon>Embryophyta</taxon>
        <taxon>Tracheophyta</taxon>
        <taxon>Spermatophyta</taxon>
        <taxon>Magnoliopsida</taxon>
        <taxon>Liliopsida</taxon>
        <taxon>Asparagales</taxon>
        <taxon>Asphodelaceae</taxon>
        <taxon>Asphodeloideae</taxon>
        <taxon>Aloe</taxon>
    </lineage>
</organism>
<evidence type="ECO:0000256" key="5">
    <source>
        <dbReference type="RuleBase" id="RU362057"/>
    </source>
</evidence>
<protein>
    <recommendedName>
        <fullName evidence="5">Glycosyltransferase</fullName>
        <ecNumber evidence="5">2.4.1.-</ecNumber>
    </recommendedName>
</protein>
<dbReference type="CDD" id="cd03784">
    <property type="entry name" value="GT1_Gtf-like"/>
    <property type="match status" value="1"/>
</dbReference>
<keyword evidence="2 4" id="KW-0328">Glycosyltransferase</keyword>
<evidence type="ECO:0000256" key="1">
    <source>
        <dbReference type="ARBA" id="ARBA00009995"/>
    </source>
</evidence>
<dbReference type="EC" id="2.4.1.-" evidence="5"/>
<evidence type="ECO:0000256" key="2">
    <source>
        <dbReference type="ARBA" id="ARBA00022676"/>
    </source>
</evidence>
<dbReference type="InterPro" id="IPR035595">
    <property type="entry name" value="UDP_glycos_trans_CS"/>
</dbReference>
<dbReference type="PANTHER" id="PTHR48048:SF76">
    <property type="entry name" value="UDP-GLYCOSYLTRANSFERASE 708D1-LIKE"/>
    <property type="match status" value="1"/>
</dbReference>
<sequence length="470" mass="50817">MSNSGRPHVALLPSAGMGHLTPFCRLAALLSSRGGGDLDVSFITAEPTVSLKEYLQIRDLLSSFPSIKSHRFKVPELSPSQFPSSPDPFFQQWESIRRCAHLLPPLLASATALIIDTASASAVLPVAKQLNIPAYILFTSSASMLSLVAHFPSHVISSTSPSAPLMSNILIPGLKHPVPAAWVPPPLHVPGHIFSTLTVDNGRCLPEADGVIINTFDALEPEVLAALNGGRVAHGLPRVFAVGPLVAPPPPQQMEETGGGDYPIAWLDRQRDKSVVYVSFGSRTAMSPEQIRELAAGLERSGCSFLWVIKTKKVDRDEEETDLGALLGEGYVERVKGRGLVVNGWVEQEEILRHRAVGGFVSHCGWNSVTEAAVAGVRVLCWPRMGDQRLNAEVVRRSGVGVWMEEWSWEAEGGVVGGEEIGRRVKEMMEDEGLRDSAERVAEEARVALGVGGTSSKEMEEFISRIMMGS</sequence>
<dbReference type="PROSITE" id="PS00375">
    <property type="entry name" value="UDPGT"/>
    <property type="match status" value="1"/>
</dbReference>
<reference evidence="6" key="1">
    <citation type="submission" date="2019-11" db="EMBL/GenBank/DDBJ databases">
        <title>Exploring and applying the catalytic promiscuity of a C-glycosyltransferase from Aloe barbadensis in biosynthesis of bioactive C-glycosides.</title>
        <authorList>
            <person name="Xie K."/>
            <person name="Dai J."/>
        </authorList>
    </citation>
    <scope>NUCLEOTIDE SEQUENCE</scope>
</reference>
<evidence type="ECO:0000313" key="6">
    <source>
        <dbReference type="EMBL" id="QNN26307.1"/>
    </source>
</evidence>
<dbReference type="SUPFAM" id="SSF53756">
    <property type="entry name" value="UDP-Glycosyltransferase/glycogen phosphorylase"/>
    <property type="match status" value="1"/>
</dbReference>
<keyword evidence="3 4" id="KW-0808">Transferase</keyword>
<dbReference type="Gene3D" id="3.40.50.2000">
    <property type="entry name" value="Glycogen Phosphorylase B"/>
    <property type="match status" value="2"/>
</dbReference>
<dbReference type="InterPro" id="IPR002213">
    <property type="entry name" value="UDP_glucos_trans"/>
</dbReference>
<comment type="similarity">
    <text evidence="1 4">Belongs to the UDP-glycosyltransferase family.</text>
</comment>
<dbReference type="Pfam" id="PF00201">
    <property type="entry name" value="UDPGT"/>
    <property type="match status" value="1"/>
</dbReference>
<dbReference type="AlphaFoldDB" id="A0A7G9P699"/>
<evidence type="ECO:0000256" key="3">
    <source>
        <dbReference type="ARBA" id="ARBA00022679"/>
    </source>
</evidence>
<evidence type="ECO:0000256" key="4">
    <source>
        <dbReference type="RuleBase" id="RU003718"/>
    </source>
</evidence>
<dbReference type="EMBL" id="MN747045">
    <property type="protein sequence ID" value="QNN26307.1"/>
    <property type="molecule type" value="mRNA"/>
</dbReference>
<dbReference type="FunFam" id="3.40.50.2000:FF:000124">
    <property type="entry name" value="Glycosyltransferase"/>
    <property type="match status" value="1"/>
</dbReference>
<gene>
    <name evidence="6" type="primary">CGT</name>
</gene>
<dbReference type="GO" id="GO:0035251">
    <property type="term" value="F:UDP-glucosyltransferase activity"/>
    <property type="evidence" value="ECO:0007669"/>
    <property type="project" value="InterPro"/>
</dbReference>